<dbReference type="EMBL" id="JADFTS010000006">
    <property type="protein sequence ID" value="KAF9602958.1"/>
    <property type="molecule type" value="Genomic_DNA"/>
</dbReference>
<dbReference type="SUPFAM" id="SSF55681">
    <property type="entry name" value="Class II aaRS and biotin synthetases"/>
    <property type="match status" value="1"/>
</dbReference>
<dbReference type="PANTHER" id="PTHR12835:SF5">
    <property type="entry name" value="BIOTIN--PROTEIN LIGASE"/>
    <property type="match status" value="1"/>
</dbReference>
<dbReference type="Pfam" id="PF02237">
    <property type="entry name" value="BPL_C"/>
    <property type="match status" value="1"/>
</dbReference>
<evidence type="ECO:0000313" key="4">
    <source>
        <dbReference type="EMBL" id="KAF9602958.1"/>
    </source>
</evidence>
<dbReference type="Pfam" id="PF03099">
    <property type="entry name" value="BPL_LplA_LipB"/>
    <property type="match status" value="1"/>
</dbReference>
<dbReference type="InterPro" id="IPR004408">
    <property type="entry name" value="Biotin_CoA_COase_ligase"/>
</dbReference>
<dbReference type="InterPro" id="IPR004143">
    <property type="entry name" value="BPL_LPL_catalytic"/>
</dbReference>
<organism evidence="4 5">
    <name type="scientific">Coptis chinensis</name>
    <dbReference type="NCBI Taxonomy" id="261450"/>
    <lineage>
        <taxon>Eukaryota</taxon>
        <taxon>Viridiplantae</taxon>
        <taxon>Streptophyta</taxon>
        <taxon>Embryophyta</taxon>
        <taxon>Tracheophyta</taxon>
        <taxon>Spermatophyta</taxon>
        <taxon>Magnoliopsida</taxon>
        <taxon>Ranunculales</taxon>
        <taxon>Ranunculaceae</taxon>
        <taxon>Coptidoideae</taxon>
        <taxon>Coptis</taxon>
    </lineage>
</organism>
<dbReference type="InterPro" id="IPR003142">
    <property type="entry name" value="BPL_C"/>
</dbReference>
<dbReference type="PROSITE" id="PS51733">
    <property type="entry name" value="BPL_LPL_CATALYTIC"/>
    <property type="match status" value="1"/>
</dbReference>
<keyword evidence="5" id="KW-1185">Reference proteome</keyword>
<protein>
    <recommendedName>
        <fullName evidence="3">BPL/LPL catalytic domain-containing protein</fullName>
    </recommendedName>
</protein>
<dbReference type="InterPro" id="IPR045864">
    <property type="entry name" value="aa-tRNA-synth_II/BPL/LPL"/>
</dbReference>
<dbReference type="GO" id="GO:0005737">
    <property type="term" value="C:cytoplasm"/>
    <property type="evidence" value="ECO:0007669"/>
    <property type="project" value="TreeGrafter"/>
</dbReference>
<reference evidence="4 5" key="1">
    <citation type="submission" date="2020-10" db="EMBL/GenBank/DDBJ databases">
        <title>The Coptis chinensis genome and diversification of protoberbering-type alkaloids.</title>
        <authorList>
            <person name="Wang B."/>
            <person name="Shu S."/>
            <person name="Song C."/>
            <person name="Liu Y."/>
        </authorList>
    </citation>
    <scope>NUCLEOTIDE SEQUENCE [LARGE SCALE GENOMIC DNA]</scope>
    <source>
        <strain evidence="4">HL-2020</strain>
        <tissue evidence="4">Leaf</tissue>
    </source>
</reference>
<dbReference type="Proteomes" id="UP000631114">
    <property type="component" value="Unassembled WGS sequence"/>
</dbReference>
<feature type="domain" description="BPL/LPL catalytic" evidence="3">
    <location>
        <begin position="93"/>
        <end position="283"/>
    </location>
</feature>
<gene>
    <name evidence="4" type="ORF">IFM89_032961</name>
</gene>
<evidence type="ECO:0000256" key="1">
    <source>
        <dbReference type="ARBA" id="ARBA00009934"/>
    </source>
</evidence>
<proteinExistence type="inferred from homology"/>
<evidence type="ECO:0000313" key="5">
    <source>
        <dbReference type="Proteomes" id="UP000631114"/>
    </source>
</evidence>
<comment type="similarity">
    <text evidence="1">Belongs to the biotin--protein ligase family.</text>
</comment>
<dbReference type="GO" id="GO:0004077">
    <property type="term" value="F:biotin--[biotin carboxyl-carrier protein] ligase activity"/>
    <property type="evidence" value="ECO:0007669"/>
    <property type="project" value="InterPro"/>
</dbReference>
<evidence type="ECO:0000259" key="3">
    <source>
        <dbReference type="PROSITE" id="PS51733"/>
    </source>
</evidence>
<dbReference type="AlphaFoldDB" id="A0A835HRL5"/>
<accession>A0A835HRL5</accession>
<sequence length="364" mass="41440">MSVTTPLRFFNPFQPTLNCYHRLKPHHSSSTHLLFSTMQNLLILHGKSSFETELAQSLKTNNTIKLPEEDGQVSILVHSSQQRGVQNDAFDVDLYMNSLTTHRYGKFFIYSPRLSSTQDIVSKNFSEIPVGSVCVTDLQFKGRGRSKNLWESPKGCLLFSFTVEMEDGRVVPLLQYVVCLAMVEAIKDVCDVKGFAFIDVRIKWPNDLYLNGVKVGGILCTSTYRSKKFNVSVGIGLNVDNEMPTTCLNKVLSELSMVDCKLRREEILAAFFKRFENFYDVFINQGFRALEEMYCRVWLHSGQRVVIQEKNNEDESVDEVAVTVQGLTASGYLLAIDDDNELYELHPDGNSFDFFKGLVRKKLE</sequence>
<keyword evidence="2" id="KW-0436">Ligase</keyword>
<name>A0A835HRL5_9MAGN</name>
<dbReference type="CDD" id="cd16442">
    <property type="entry name" value="BPL"/>
    <property type="match status" value="1"/>
</dbReference>
<dbReference type="OrthoDB" id="10250105at2759"/>
<dbReference type="PANTHER" id="PTHR12835">
    <property type="entry name" value="BIOTIN PROTEIN LIGASE"/>
    <property type="match status" value="1"/>
</dbReference>
<comment type="caution">
    <text evidence="4">The sequence shown here is derived from an EMBL/GenBank/DDBJ whole genome shotgun (WGS) entry which is preliminary data.</text>
</comment>
<dbReference type="NCBIfam" id="TIGR00121">
    <property type="entry name" value="birA_ligase"/>
    <property type="match status" value="1"/>
</dbReference>
<evidence type="ECO:0000256" key="2">
    <source>
        <dbReference type="ARBA" id="ARBA00022598"/>
    </source>
</evidence>
<dbReference type="Gene3D" id="3.30.930.10">
    <property type="entry name" value="Bira Bifunctional Protein, Domain 2"/>
    <property type="match status" value="1"/>
</dbReference>